<dbReference type="Gene3D" id="3.40.50.970">
    <property type="match status" value="1"/>
</dbReference>
<dbReference type="Gene3D" id="3.40.50.920">
    <property type="match status" value="1"/>
</dbReference>
<name>A0AAU7DIP5_9BACT</name>
<evidence type="ECO:0000259" key="1">
    <source>
        <dbReference type="SMART" id="SM00861"/>
    </source>
</evidence>
<dbReference type="InterPro" id="IPR051157">
    <property type="entry name" value="PDH/Transketolase"/>
</dbReference>
<dbReference type="Pfam" id="PF02779">
    <property type="entry name" value="Transket_pyr"/>
    <property type="match status" value="1"/>
</dbReference>
<proteinExistence type="predicted"/>
<dbReference type="SMART" id="SM00861">
    <property type="entry name" value="Transket_pyr"/>
    <property type="match status" value="1"/>
</dbReference>
<dbReference type="EMBL" id="CP121196">
    <property type="protein sequence ID" value="XBH16948.1"/>
    <property type="molecule type" value="Genomic_DNA"/>
</dbReference>
<dbReference type="CDD" id="cd07033">
    <property type="entry name" value="TPP_PYR_DXS_TK_like"/>
    <property type="match status" value="1"/>
</dbReference>
<dbReference type="InterPro" id="IPR029061">
    <property type="entry name" value="THDP-binding"/>
</dbReference>
<dbReference type="PANTHER" id="PTHR43825:SF5">
    <property type="entry name" value="HYPOTHETICAL TRANSKETOLASE FAMILY PROTEIN"/>
    <property type="match status" value="1"/>
</dbReference>
<dbReference type="RefSeq" id="WP_348262178.1">
    <property type="nucleotide sequence ID" value="NZ_CP121196.1"/>
</dbReference>
<dbReference type="PANTHER" id="PTHR43825">
    <property type="entry name" value="PYRUVATE DEHYDROGENASE E1 COMPONENT"/>
    <property type="match status" value="1"/>
</dbReference>
<gene>
    <name evidence="2" type="ORF">P8935_20530</name>
</gene>
<dbReference type="InterPro" id="IPR009014">
    <property type="entry name" value="Transketo_C/PFOR_II"/>
</dbReference>
<evidence type="ECO:0000313" key="2">
    <source>
        <dbReference type="EMBL" id="XBH16948.1"/>
    </source>
</evidence>
<feature type="domain" description="Transketolase-like pyrimidine-binding" evidence="1">
    <location>
        <begin position="1"/>
        <end position="162"/>
    </location>
</feature>
<organism evidence="2">
    <name type="scientific">Telmatobacter sp. DSM 110680</name>
    <dbReference type="NCBI Taxonomy" id="3036704"/>
    <lineage>
        <taxon>Bacteria</taxon>
        <taxon>Pseudomonadati</taxon>
        <taxon>Acidobacteriota</taxon>
        <taxon>Terriglobia</taxon>
        <taxon>Terriglobales</taxon>
        <taxon>Acidobacteriaceae</taxon>
        <taxon>Telmatobacter</taxon>
    </lineage>
</organism>
<reference evidence="2" key="1">
    <citation type="submission" date="2023-03" db="EMBL/GenBank/DDBJ databases">
        <title>Edaphobacter sp.</title>
        <authorList>
            <person name="Huber K.J."/>
            <person name="Papendorf J."/>
            <person name="Pilke C."/>
            <person name="Bunk B."/>
            <person name="Sproeer C."/>
            <person name="Pester M."/>
        </authorList>
    </citation>
    <scope>NUCLEOTIDE SEQUENCE</scope>
    <source>
        <strain evidence="2">DSM 110680</strain>
    </source>
</reference>
<accession>A0AAU7DIP5</accession>
<protein>
    <recommendedName>
        <fullName evidence="1">Transketolase-like pyrimidine-binding domain-containing protein</fullName>
    </recommendedName>
</protein>
<sequence length="301" mass="32878">MRQEFRRTLLEFSACPEFVFLTGDLGFMALEPLREAMEQRFINAGVAEQNMVGVAAGLAKSGLRPWAYSIAPFLYARPFEQIRNDVCLHNLPVVLVGNGGGYGYGVMGTTHHALEDYGTLLTLPNMRAYIPAFDSDLRCMIQHLMTVKHPAYLRLGVSEQPSWLVPDPYAAWRRILPGEGPTVAFVGPLVGSALDAIRVSGVNADCWLVSELPIHRPPPEFLSSVRDSGYLLVVEEHVSVGSFGQMLACELLAAGVCPTRFVHRAALGYVTGLYGSQGFHRKECGLDSASIVSELNQAAHS</sequence>
<dbReference type="AlphaFoldDB" id="A0AAU7DIP5"/>
<dbReference type="SUPFAM" id="SSF52922">
    <property type="entry name" value="TK C-terminal domain-like"/>
    <property type="match status" value="1"/>
</dbReference>
<dbReference type="SUPFAM" id="SSF52518">
    <property type="entry name" value="Thiamin diphosphate-binding fold (THDP-binding)"/>
    <property type="match status" value="1"/>
</dbReference>
<dbReference type="InterPro" id="IPR005475">
    <property type="entry name" value="Transketolase-like_Pyr-bd"/>
</dbReference>